<sequence length="124" mass="12836">MSEVSSNRSFLTGYFSFLRIGLSAQGLGIGLSAQGLGIGLSAQGLGIGLSAQGLGIGLSAQGLGIGLSQNSLSVLAAFKFKRDRFLSLLSDVFGKLLKSPSICDGRFILLFLHPHPPPSAVPFT</sequence>
<dbReference type="EMBL" id="BPLR01016841">
    <property type="protein sequence ID" value="GIY86782.1"/>
    <property type="molecule type" value="Genomic_DNA"/>
</dbReference>
<protein>
    <submittedName>
        <fullName evidence="1">Uncharacterized protein</fullName>
    </submittedName>
</protein>
<keyword evidence="2" id="KW-1185">Reference proteome</keyword>
<gene>
    <name evidence="1" type="ORF">CEXT_136961</name>
</gene>
<evidence type="ECO:0000313" key="2">
    <source>
        <dbReference type="Proteomes" id="UP001054945"/>
    </source>
</evidence>
<name>A0AAV4WV65_CAEEX</name>
<accession>A0AAV4WV65</accession>
<comment type="caution">
    <text evidence="1">The sequence shown here is derived from an EMBL/GenBank/DDBJ whole genome shotgun (WGS) entry which is preliminary data.</text>
</comment>
<evidence type="ECO:0000313" key="1">
    <source>
        <dbReference type="EMBL" id="GIY86782.1"/>
    </source>
</evidence>
<dbReference type="Proteomes" id="UP001054945">
    <property type="component" value="Unassembled WGS sequence"/>
</dbReference>
<proteinExistence type="predicted"/>
<organism evidence="1 2">
    <name type="scientific">Caerostris extrusa</name>
    <name type="common">Bark spider</name>
    <name type="synonym">Caerostris bankana</name>
    <dbReference type="NCBI Taxonomy" id="172846"/>
    <lineage>
        <taxon>Eukaryota</taxon>
        <taxon>Metazoa</taxon>
        <taxon>Ecdysozoa</taxon>
        <taxon>Arthropoda</taxon>
        <taxon>Chelicerata</taxon>
        <taxon>Arachnida</taxon>
        <taxon>Araneae</taxon>
        <taxon>Araneomorphae</taxon>
        <taxon>Entelegynae</taxon>
        <taxon>Araneoidea</taxon>
        <taxon>Araneidae</taxon>
        <taxon>Caerostris</taxon>
    </lineage>
</organism>
<dbReference type="AlphaFoldDB" id="A0AAV4WV65"/>
<reference evidence="1 2" key="1">
    <citation type="submission" date="2021-06" db="EMBL/GenBank/DDBJ databases">
        <title>Caerostris extrusa draft genome.</title>
        <authorList>
            <person name="Kono N."/>
            <person name="Arakawa K."/>
        </authorList>
    </citation>
    <scope>NUCLEOTIDE SEQUENCE [LARGE SCALE GENOMIC DNA]</scope>
</reference>